<dbReference type="GO" id="GO:0016020">
    <property type="term" value="C:membrane"/>
    <property type="evidence" value="ECO:0007669"/>
    <property type="project" value="UniProtKB-SubCell"/>
</dbReference>
<dbReference type="AlphaFoldDB" id="A0A1J5QEF1"/>
<feature type="transmembrane region" description="Helical" evidence="5">
    <location>
        <begin position="178"/>
        <end position="199"/>
    </location>
</feature>
<gene>
    <name evidence="7" type="primary">yijE_9</name>
    <name evidence="7" type="ORF">GALL_364000</name>
</gene>
<feature type="transmembrane region" description="Helical" evidence="5">
    <location>
        <begin position="41"/>
        <end position="56"/>
    </location>
</feature>
<evidence type="ECO:0000256" key="1">
    <source>
        <dbReference type="ARBA" id="ARBA00004141"/>
    </source>
</evidence>
<feature type="transmembrane region" description="Helical" evidence="5">
    <location>
        <begin position="237"/>
        <end position="261"/>
    </location>
</feature>
<feature type="transmembrane region" description="Helical" evidence="5">
    <location>
        <begin position="211"/>
        <end position="230"/>
    </location>
</feature>
<dbReference type="InterPro" id="IPR050638">
    <property type="entry name" value="AA-Vitamin_Transporters"/>
</dbReference>
<evidence type="ECO:0000259" key="6">
    <source>
        <dbReference type="Pfam" id="PF00892"/>
    </source>
</evidence>
<feature type="transmembrane region" description="Helical" evidence="5">
    <location>
        <begin position="267"/>
        <end position="284"/>
    </location>
</feature>
<accession>A0A1J5QEF1</accession>
<reference evidence="7" key="1">
    <citation type="submission" date="2016-10" db="EMBL/GenBank/DDBJ databases">
        <title>Sequence of Gallionella enrichment culture.</title>
        <authorList>
            <person name="Poehlein A."/>
            <person name="Muehling M."/>
            <person name="Daniel R."/>
        </authorList>
    </citation>
    <scope>NUCLEOTIDE SEQUENCE</scope>
</reference>
<evidence type="ECO:0000256" key="3">
    <source>
        <dbReference type="ARBA" id="ARBA00022989"/>
    </source>
</evidence>
<dbReference type="InterPro" id="IPR037185">
    <property type="entry name" value="EmrE-like"/>
</dbReference>
<dbReference type="Pfam" id="PF00892">
    <property type="entry name" value="EamA"/>
    <property type="match status" value="2"/>
</dbReference>
<evidence type="ECO:0000256" key="5">
    <source>
        <dbReference type="SAM" id="Phobius"/>
    </source>
</evidence>
<dbReference type="SUPFAM" id="SSF103481">
    <property type="entry name" value="Multidrug resistance efflux transporter EmrE"/>
    <property type="match status" value="2"/>
</dbReference>
<evidence type="ECO:0000313" key="7">
    <source>
        <dbReference type="EMBL" id="OIQ81832.1"/>
    </source>
</evidence>
<dbReference type="PANTHER" id="PTHR32322">
    <property type="entry name" value="INNER MEMBRANE TRANSPORTER"/>
    <property type="match status" value="1"/>
</dbReference>
<name>A0A1J5QEF1_9ZZZZ</name>
<feature type="domain" description="EamA" evidence="6">
    <location>
        <begin position="151"/>
        <end position="284"/>
    </location>
</feature>
<organism evidence="7">
    <name type="scientific">mine drainage metagenome</name>
    <dbReference type="NCBI Taxonomy" id="410659"/>
    <lineage>
        <taxon>unclassified sequences</taxon>
        <taxon>metagenomes</taxon>
        <taxon>ecological metagenomes</taxon>
    </lineage>
</organism>
<keyword evidence="4 5" id="KW-0472">Membrane</keyword>
<dbReference type="EMBL" id="MLJW01000876">
    <property type="protein sequence ID" value="OIQ81832.1"/>
    <property type="molecule type" value="Genomic_DNA"/>
</dbReference>
<evidence type="ECO:0000256" key="2">
    <source>
        <dbReference type="ARBA" id="ARBA00022692"/>
    </source>
</evidence>
<keyword evidence="2 5" id="KW-0812">Transmembrane</keyword>
<protein>
    <submittedName>
        <fullName evidence="7">Putative inner membrane transporter yiJE</fullName>
    </submittedName>
</protein>
<proteinExistence type="predicted"/>
<feature type="domain" description="EamA" evidence="6">
    <location>
        <begin position="8"/>
        <end position="138"/>
    </location>
</feature>
<keyword evidence="3 5" id="KW-1133">Transmembrane helix</keyword>
<dbReference type="InterPro" id="IPR000620">
    <property type="entry name" value="EamA_dom"/>
</dbReference>
<dbReference type="PANTHER" id="PTHR32322:SF2">
    <property type="entry name" value="EAMA DOMAIN-CONTAINING PROTEIN"/>
    <property type="match status" value="1"/>
</dbReference>
<feature type="transmembrane region" description="Helical" evidence="5">
    <location>
        <begin position="68"/>
        <end position="86"/>
    </location>
</feature>
<feature type="transmembrane region" description="Helical" evidence="5">
    <location>
        <begin position="122"/>
        <end position="141"/>
    </location>
</feature>
<feature type="transmembrane region" description="Helical" evidence="5">
    <location>
        <begin position="98"/>
        <end position="115"/>
    </location>
</feature>
<comment type="subcellular location">
    <subcellularLocation>
        <location evidence="1">Membrane</location>
        <topology evidence="1">Multi-pass membrane protein</topology>
    </subcellularLocation>
</comment>
<evidence type="ECO:0000256" key="4">
    <source>
        <dbReference type="ARBA" id="ARBA00023136"/>
    </source>
</evidence>
<sequence>MTDNRQPAVLALVALTAIWSTNWIVMKLAMADAGPLPFSLLRYAGATALLFALLLQRGESLAPPPLRATALIGLTQTTGFTALAQWALVHGGAGKTALLVYTMPFWTVLLARVFLHERLRGAQWVSLLAAAGGLLLILQPWSAGLQLGSSLLAVGGGISWAAATVLSKRLFARHPVSALRLSAWQMLFGTAFLLPLAWLAPGRGVHWTPDLVGALLYNVVLASGLAWTLWQFVVQRLAAGVAGLSSLAVPLTGVLLAWALLGERPNAFEAAGIVLLGAALALLLRARRG</sequence>
<comment type="caution">
    <text evidence="7">The sequence shown here is derived from an EMBL/GenBank/DDBJ whole genome shotgun (WGS) entry which is preliminary data.</text>
</comment>
<feature type="transmembrane region" description="Helical" evidence="5">
    <location>
        <begin position="147"/>
        <end position="166"/>
    </location>
</feature>